<reference evidence="6" key="1">
    <citation type="submission" date="2020-05" db="EMBL/GenBank/DDBJ databases">
        <title>Phylogenomic resolution of chytrid fungi.</title>
        <authorList>
            <person name="Stajich J.E."/>
            <person name="Amses K."/>
            <person name="Simmons R."/>
            <person name="Seto K."/>
            <person name="Myers J."/>
            <person name="Bonds A."/>
            <person name="Quandt C.A."/>
            <person name="Barry K."/>
            <person name="Liu P."/>
            <person name="Grigoriev I."/>
            <person name="Longcore J.E."/>
            <person name="James T.Y."/>
        </authorList>
    </citation>
    <scope>NUCLEOTIDE SEQUENCE</scope>
    <source>
        <strain evidence="6">JEL0318</strain>
    </source>
</reference>
<dbReference type="PANTHER" id="PTHR11040">
    <property type="entry name" value="ZINC/IRON TRANSPORTER"/>
    <property type="match status" value="1"/>
</dbReference>
<dbReference type="GO" id="GO:0005385">
    <property type="term" value="F:zinc ion transmembrane transporter activity"/>
    <property type="evidence" value="ECO:0007669"/>
    <property type="project" value="TreeGrafter"/>
</dbReference>
<dbReference type="PANTHER" id="PTHR11040:SF205">
    <property type="entry name" value="ZINC TRANSPORTER ZUPT"/>
    <property type="match status" value="1"/>
</dbReference>
<feature type="transmembrane region" description="Helical" evidence="5">
    <location>
        <begin position="132"/>
        <end position="150"/>
    </location>
</feature>
<gene>
    <name evidence="6" type="primary">ZRT3</name>
    <name evidence="6" type="ORF">HK097_001889</name>
</gene>
<dbReference type="Pfam" id="PF02535">
    <property type="entry name" value="Zip"/>
    <property type="match status" value="1"/>
</dbReference>
<protein>
    <submittedName>
        <fullName evidence="6">Zinc transporter</fullName>
    </submittedName>
</protein>
<organism evidence="6 7">
    <name type="scientific">Rhizophlyctis rosea</name>
    <dbReference type="NCBI Taxonomy" id="64517"/>
    <lineage>
        <taxon>Eukaryota</taxon>
        <taxon>Fungi</taxon>
        <taxon>Fungi incertae sedis</taxon>
        <taxon>Chytridiomycota</taxon>
        <taxon>Chytridiomycota incertae sedis</taxon>
        <taxon>Chytridiomycetes</taxon>
        <taxon>Rhizophlyctidales</taxon>
        <taxon>Rhizophlyctidaceae</taxon>
        <taxon>Rhizophlyctis</taxon>
    </lineage>
</organism>
<name>A0AAD5X4A1_9FUNG</name>
<comment type="caution">
    <text evidence="6">The sequence shown here is derived from an EMBL/GenBank/DDBJ whole genome shotgun (WGS) entry which is preliminary data.</text>
</comment>
<evidence type="ECO:0000256" key="1">
    <source>
        <dbReference type="ARBA" id="ARBA00004141"/>
    </source>
</evidence>
<keyword evidence="2 5" id="KW-0812">Transmembrane</keyword>
<feature type="transmembrane region" description="Helical" evidence="5">
    <location>
        <begin position="63"/>
        <end position="85"/>
    </location>
</feature>
<proteinExistence type="predicted"/>
<sequence length="152" mass="15766">MGGLTGLAIAIHNFPEGLATFMAALSSPTLGASLAVAIAIHNIPEGVCVALPVYYATGQKWKAFMWGTLSGVSEPIGALVGYAILRATGSADGFSKIAYGTMFGMVGGMMVFISLGELLPTAHRYCQDEGKIKTGLVAGMFVMALSLVLFDL</sequence>
<dbReference type="InterPro" id="IPR003689">
    <property type="entry name" value="ZIP"/>
</dbReference>
<accession>A0AAD5X4A1</accession>
<evidence type="ECO:0000256" key="5">
    <source>
        <dbReference type="SAM" id="Phobius"/>
    </source>
</evidence>
<dbReference type="AlphaFoldDB" id="A0AAD5X4A1"/>
<dbReference type="Proteomes" id="UP001212841">
    <property type="component" value="Unassembled WGS sequence"/>
</dbReference>
<evidence type="ECO:0000313" key="6">
    <source>
        <dbReference type="EMBL" id="KAJ3054418.1"/>
    </source>
</evidence>
<evidence type="ECO:0000256" key="4">
    <source>
        <dbReference type="ARBA" id="ARBA00023136"/>
    </source>
</evidence>
<feature type="transmembrane region" description="Helical" evidence="5">
    <location>
        <begin position="30"/>
        <end position="56"/>
    </location>
</feature>
<keyword evidence="7" id="KW-1185">Reference proteome</keyword>
<keyword evidence="3 5" id="KW-1133">Transmembrane helix</keyword>
<keyword evidence="4 5" id="KW-0472">Membrane</keyword>
<dbReference type="EMBL" id="JADGJD010000139">
    <property type="protein sequence ID" value="KAJ3054418.1"/>
    <property type="molecule type" value="Genomic_DNA"/>
</dbReference>
<comment type="subcellular location">
    <subcellularLocation>
        <location evidence="1">Membrane</location>
        <topology evidence="1">Multi-pass membrane protein</topology>
    </subcellularLocation>
</comment>
<evidence type="ECO:0000313" key="7">
    <source>
        <dbReference type="Proteomes" id="UP001212841"/>
    </source>
</evidence>
<feature type="transmembrane region" description="Helical" evidence="5">
    <location>
        <begin position="97"/>
        <end position="120"/>
    </location>
</feature>
<evidence type="ECO:0000256" key="2">
    <source>
        <dbReference type="ARBA" id="ARBA00022692"/>
    </source>
</evidence>
<evidence type="ECO:0000256" key="3">
    <source>
        <dbReference type="ARBA" id="ARBA00022989"/>
    </source>
</evidence>
<dbReference type="GO" id="GO:0016020">
    <property type="term" value="C:membrane"/>
    <property type="evidence" value="ECO:0007669"/>
    <property type="project" value="UniProtKB-SubCell"/>
</dbReference>